<evidence type="ECO:0000313" key="1">
    <source>
        <dbReference type="EMBL" id="MFC4912652.1"/>
    </source>
</evidence>
<dbReference type="Pfam" id="PF04655">
    <property type="entry name" value="APH_6_hur"/>
    <property type="match status" value="1"/>
</dbReference>
<reference evidence="2" key="1">
    <citation type="journal article" date="2019" name="Int. J. Syst. Evol. Microbiol.">
        <title>The Global Catalogue of Microorganisms (GCM) 10K type strain sequencing project: providing services to taxonomists for standard genome sequencing and annotation.</title>
        <authorList>
            <consortium name="The Broad Institute Genomics Platform"/>
            <consortium name="The Broad Institute Genome Sequencing Center for Infectious Disease"/>
            <person name="Wu L."/>
            <person name="Ma J."/>
        </authorList>
    </citation>
    <scope>NUCLEOTIDE SEQUENCE [LARGE SCALE GENOMIC DNA]</scope>
    <source>
        <strain evidence="2">KLKA75</strain>
    </source>
</reference>
<name>A0ABV9UC87_9ACTN</name>
<protein>
    <submittedName>
        <fullName evidence="1">Aminoglycoside phosphotransferase family protein</fullName>
    </submittedName>
</protein>
<dbReference type="SUPFAM" id="SSF56112">
    <property type="entry name" value="Protein kinase-like (PK-like)"/>
    <property type="match status" value="1"/>
</dbReference>
<evidence type="ECO:0000313" key="2">
    <source>
        <dbReference type="Proteomes" id="UP001595872"/>
    </source>
</evidence>
<accession>A0ABV9UC87</accession>
<dbReference type="InterPro" id="IPR006748">
    <property type="entry name" value="NH2Glyco/OHUrea_AB-resist_kin"/>
</dbReference>
<comment type="caution">
    <text evidence="1">The sequence shown here is derived from an EMBL/GenBank/DDBJ whole genome shotgun (WGS) entry which is preliminary data.</text>
</comment>
<dbReference type="InterPro" id="IPR011009">
    <property type="entry name" value="Kinase-like_dom_sf"/>
</dbReference>
<dbReference type="EMBL" id="JBHSIT010000013">
    <property type="protein sequence ID" value="MFC4912652.1"/>
    <property type="molecule type" value="Genomic_DNA"/>
</dbReference>
<dbReference type="Proteomes" id="UP001595872">
    <property type="component" value="Unassembled WGS sequence"/>
</dbReference>
<sequence>MIRVPEAFARSTVAREGEPGSRWIAELPLIVDGLLDRWSCSPDGEVTHGGVGIIVPVRAPAGPAVLKVSFPHPGNVHEPDAFAAWGGRGAVLLHERADERFAMLLERARPSTPAEIGDDDEIIRIAGRLSRRLAVPAPAHLPRLRDRAPAWADQLRKDAEQLPHTMPDRVIGAAIASAEDLAHGQPDTLVHGDLHPGNILRADREPWLAVDPKGYAGDPAYDVGALLKSRALSLLRADDHARAFNRALDVFAESAELDRDRVHRWAQLHAVQAAFHARRHGFHVARTGPDLEAIAALADHLASLLTTP</sequence>
<dbReference type="Gene3D" id="3.90.1200.10">
    <property type="match status" value="1"/>
</dbReference>
<gene>
    <name evidence="1" type="ORF">ACFPCY_35500</name>
</gene>
<proteinExistence type="predicted"/>
<organism evidence="1 2">
    <name type="scientific">Actinomadura gamaensis</name>
    <dbReference type="NCBI Taxonomy" id="1763541"/>
    <lineage>
        <taxon>Bacteria</taxon>
        <taxon>Bacillati</taxon>
        <taxon>Actinomycetota</taxon>
        <taxon>Actinomycetes</taxon>
        <taxon>Streptosporangiales</taxon>
        <taxon>Thermomonosporaceae</taxon>
        <taxon>Actinomadura</taxon>
    </lineage>
</organism>
<keyword evidence="2" id="KW-1185">Reference proteome</keyword>
<dbReference type="RefSeq" id="WP_378262792.1">
    <property type="nucleotide sequence ID" value="NZ_JBHSIT010000013.1"/>
</dbReference>